<keyword evidence="5" id="KW-1185">Reference proteome</keyword>
<evidence type="ECO:0000256" key="2">
    <source>
        <dbReference type="ARBA" id="ARBA00022833"/>
    </source>
</evidence>
<keyword evidence="3" id="KW-0175">Coiled coil</keyword>
<organism evidence="4 5">
    <name type="scientific">Gottschalkia acidurici (strain ATCC 7906 / DSM 604 / BCRC 14475 / CIP 104303 / KCTC 5404 / NCIMB 10678 / 9a)</name>
    <name type="common">Clostridium acidurici</name>
    <dbReference type="NCBI Taxonomy" id="1128398"/>
    <lineage>
        <taxon>Bacteria</taxon>
        <taxon>Bacillati</taxon>
        <taxon>Bacillota</taxon>
        <taxon>Tissierellia</taxon>
        <taxon>Tissierellales</taxon>
        <taxon>Gottschalkiaceae</taxon>
        <taxon>Gottschalkia</taxon>
    </lineage>
</organism>
<dbReference type="Proteomes" id="UP000006094">
    <property type="component" value="Chromosome"/>
</dbReference>
<dbReference type="AlphaFoldDB" id="K0B1M5"/>
<keyword evidence="2" id="KW-0862">Zinc</keyword>
<dbReference type="SUPFAM" id="SSF55186">
    <property type="entry name" value="ThrRS/AlaRS common domain"/>
    <property type="match status" value="1"/>
</dbReference>
<evidence type="ECO:0000256" key="3">
    <source>
        <dbReference type="SAM" id="Coils"/>
    </source>
</evidence>
<dbReference type="PANTHER" id="PTHR43462:SF1">
    <property type="entry name" value="ALANYL-TRNA EDITING PROTEIN AARSD1"/>
    <property type="match status" value="1"/>
</dbReference>
<dbReference type="InterPro" id="IPR051335">
    <property type="entry name" value="Alanyl-tRNA_Editing_Enzymes"/>
</dbReference>
<keyword evidence="4" id="KW-0030">Aminoacyl-tRNA synthetase</keyword>
<reference evidence="4 5" key="1">
    <citation type="journal article" date="2012" name="PLoS ONE">
        <title>The purine-utilizing bacterium Clostridium acidurici 9a: a genome-guided metabolic reconsideration.</title>
        <authorList>
            <person name="Hartwich K."/>
            <person name="Poehlein A."/>
            <person name="Daniel R."/>
        </authorList>
    </citation>
    <scope>NUCLEOTIDE SEQUENCE [LARGE SCALE GENOMIC DNA]</scope>
    <source>
        <strain evidence="5">ATCC 7906 / DSM 604 / BCRC 14475 / CIP 104303 / KCTC 5404 / NCIMB 10678 / 9a</strain>
    </source>
</reference>
<dbReference type="SUPFAM" id="SSF50447">
    <property type="entry name" value="Translation proteins"/>
    <property type="match status" value="1"/>
</dbReference>
<proteinExistence type="predicted"/>
<name>K0B1M5_GOTA9</name>
<gene>
    <name evidence="4" type="ordered locus">Curi_c18440</name>
</gene>
<evidence type="ECO:0000256" key="1">
    <source>
        <dbReference type="ARBA" id="ARBA00022723"/>
    </source>
</evidence>
<dbReference type="InterPro" id="IPR018163">
    <property type="entry name" value="Thr/Ala-tRNA-synth_IIc_edit"/>
</dbReference>
<dbReference type="EMBL" id="CP003326">
    <property type="protein sequence ID" value="AFS78850.1"/>
    <property type="molecule type" value="Genomic_DNA"/>
</dbReference>
<dbReference type="HOGENOM" id="CLU_004485_7_2_9"/>
<evidence type="ECO:0000313" key="5">
    <source>
        <dbReference type="Proteomes" id="UP000006094"/>
    </source>
</evidence>
<dbReference type="KEGG" id="cad:Curi_c18440"/>
<dbReference type="Gene3D" id="2.40.30.130">
    <property type="match status" value="1"/>
</dbReference>
<dbReference type="eggNOG" id="COG0013">
    <property type="taxonomic scope" value="Bacteria"/>
</dbReference>
<dbReference type="GO" id="GO:0004812">
    <property type="term" value="F:aminoacyl-tRNA ligase activity"/>
    <property type="evidence" value="ECO:0007669"/>
    <property type="project" value="UniProtKB-KW"/>
</dbReference>
<dbReference type="GO" id="GO:0046872">
    <property type="term" value="F:metal ion binding"/>
    <property type="evidence" value="ECO:0007669"/>
    <property type="project" value="UniProtKB-KW"/>
</dbReference>
<keyword evidence="4" id="KW-0436">Ligase</keyword>
<dbReference type="PANTHER" id="PTHR43462">
    <property type="entry name" value="ALANYL-TRNA EDITING PROTEIN"/>
    <property type="match status" value="1"/>
</dbReference>
<keyword evidence="1" id="KW-0479">Metal-binding</keyword>
<accession>K0B1M5</accession>
<dbReference type="PATRIC" id="fig|1128398.3.peg.1895"/>
<dbReference type="GO" id="GO:0000166">
    <property type="term" value="F:nucleotide binding"/>
    <property type="evidence" value="ECO:0007669"/>
    <property type="project" value="InterPro"/>
</dbReference>
<dbReference type="STRING" id="1128398.Curi_c18440"/>
<sequence length="252" mass="29499">MYHIYLNRTVFYPNTMHSELKDKGTINGIEVLDVFEKGEHIVHVLKENISSKDVNILIDWNNRFDYMQQHTGQHLLSASIHKLYDKETINFRLDESYAYIEINIEKIKGEDISRIEKFANSIIHSNFKIKTYELSKESQSEIESGTRVAEIDNIYITPCESIHCSNSGEVGIIKILDYEEIENKGIVIKFVCGNRALRDYEKKNECINSVSKLLSLEERDIYKGVELLLDKKEKLEEQVRILREEIGMYNRK</sequence>
<dbReference type="InterPro" id="IPR009000">
    <property type="entry name" value="Transl_B-barrel_sf"/>
</dbReference>
<dbReference type="GO" id="GO:0002161">
    <property type="term" value="F:aminoacyl-tRNA deacylase activity"/>
    <property type="evidence" value="ECO:0007669"/>
    <property type="project" value="UniProtKB-ARBA"/>
</dbReference>
<protein>
    <submittedName>
        <fullName evidence="4">Threonyl/alanyl tRNA synthetase SAD</fullName>
    </submittedName>
</protein>
<dbReference type="Gene3D" id="3.30.980.10">
    <property type="entry name" value="Threonyl-trna Synthetase, Chain A, domain 2"/>
    <property type="match status" value="1"/>
</dbReference>
<evidence type="ECO:0000313" key="4">
    <source>
        <dbReference type="EMBL" id="AFS78850.1"/>
    </source>
</evidence>
<feature type="coiled-coil region" evidence="3">
    <location>
        <begin position="225"/>
        <end position="252"/>
    </location>
</feature>